<protein>
    <submittedName>
        <fullName evidence="2">Uncharacterized protein</fullName>
    </submittedName>
</protein>
<feature type="transmembrane region" description="Helical" evidence="1">
    <location>
        <begin position="26"/>
        <end position="44"/>
    </location>
</feature>
<reference evidence="2" key="1">
    <citation type="journal article" date="2020" name="mSystems">
        <title>Genome- and Community-Level Interaction Insights into Carbon Utilization and Element Cycling Functions of Hydrothermarchaeota in Hydrothermal Sediment.</title>
        <authorList>
            <person name="Zhou Z."/>
            <person name="Liu Y."/>
            <person name="Xu W."/>
            <person name="Pan J."/>
            <person name="Luo Z.H."/>
            <person name="Li M."/>
        </authorList>
    </citation>
    <scope>NUCLEOTIDE SEQUENCE [LARGE SCALE GENOMIC DNA]</scope>
    <source>
        <strain evidence="2">SpSt-116</strain>
    </source>
</reference>
<dbReference type="AlphaFoldDB" id="A0A7C1GAZ0"/>
<sequence length="188" mass="20255">MRETFALLTVSLELLAMLSLFSSSTLAALLVATIIVPLGLVGIAQERYNLLKRSAWLLLALLLGFAIVDSLPFVSINIGSLAGLPVSLVFSAMAIIASGITTFVGSLEQETLEKGYDPEEVAEALRSIFLSIIVVFLASLFLGWALYKTIRMFEIPGLNLLLAILLFGIIYIMAAVITLASTWQTTSV</sequence>
<feature type="transmembrane region" description="Helical" evidence="1">
    <location>
        <begin position="56"/>
        <end position="78"/>
    </location>
</feature>
<comment type="caution">
    <text evidence="2">The sequence shown here is derived from an EMBL/GenBank/DDBJ whole genome shotgun (WGS) entry which is preliminary data.</text>
</comment>
<dbReference type="EMBL" id="DSAY01000054">
    <property type="protein sequence ID" value="HDP14705.1"/>
    <property type="molecule type" value="Genomic_DNA"/>
</dbReference>
<feature type="transmembrane region" description="Helical" evidence="1">
    <location>
        <begin position="159"/>
        <end position="180"/>
    </location>
</feature>
<feature type="transmembrane region" description="Helical" evidence="1">
    <location>
        <begin position="84"/>
        <end position="107"/>
    </location>
</feature>
<gene>
    <name evidence="2" type="ORF">ENN26_02865</name>
</gene>
<evidence type="ECO:0000313" key="2">
    <source>
        <dbReference type="EMBL" id="HDP14705.1"/>
    </source>
</evidence>
<keyword evidence="1" id="KW-0812">Transmembrane</keyword>
<proteinExistence type="predicted"/>
<feature type="transmembrane region" description="Helical" evidence="1">
    <location>
        <begin position="128"/>
        <end position="147"/>
    </location>
</feature>
<organism evidence="2">
    <name type="scientific">Thermofilum adornatum</name>
    <dbReference type="NCBI Taxonomy" id="1365176"/>
    <lineage>
        <taxon>Archaea</taxon>
        <taxon>Thermoproteota</taxon>
        <taxon>Thermoprotei</taxon>
        <taxon>Thermofilales</taxon>
        <taxon>Thermofilaceae</taxon>
        <taxon>Thermofilum</taxon>
    </lineage>
</organism>
<accession>A0A7C1GAZ0</accession>
<evidence type="ECO:0000256" key="1">
    <source>
        <dbReference type="SAM" id="Phobius"/>
    </source>
</evidence>
<name>A0A7C1GAZ0_9CREN</name>
<keyword evidence="1" id="KW-1133">Transmembrane helix</keyword>
<keyword evidence="1" id="KW-0472">Membrane</keyword>